<dbReference type="PANTHER" id="PTHR38340:SF1">
    <property type="entry name" value="S-LAYER PROTEIN"/>
    <property type="match status" value="1"/>
</dbReference>
<evidence type="ECO:0000256" key="2">
    <source>
        <dbReference type="ARBA" id="ARBA00009490"/>
    </source>
</evidence>
<dbReference type="AlphaFoldDB" id="A0A2W1JPP9"/>
<dbReference type="Pfam" id="PF00413">
    <property type="entry name" value="Peptidase_M10"/>
    <property type="match status" value="1"/>
</dbReference>
<dbReference type="PANTHER" id="PTHR38340">
    <property type="entry name" value="S-LAYER PROTEIN"/>
    <property type="match status" value="1"/>
</dbReference>
<dbReference type="Gene3D" id="2.150.10.10">
    <property type="entry name" value="Serralysin-like metalloprotease, C-terminal"/>
    <property type="match status" value="3"/>
</dbReference>
<evidence type="ECO:0000256" key="8">
    <source>
        <dbReference type="SAM" id="MobiDB-lite"/>
    </source>
</evidence>
<keyword evidence="6" id="KW-0378">Hydrolase</keyword>
<dbReference type="Gene3D" id="3.40.390.10">
    <property type="entry name" value="Collagenase (Catalytic Domain)"/>
    <property type="match status" value="1"/>
</dbReference>
<dbReference type="InterPro" id="IPR006026">
    <property type="entry name" value="Peptidase_Metallo"/>
</dbReference>
<dbReference type="InterPro" id="IPR018511">
    <property type="entry name" value="Hemolysin-typ_Ca-bd_CS"/>
</dbReference>
<proteinExistence type="inferred from homology"/>
<dbReference type="SMART" id="SM00235">
    <property type="entry name" value="ZnMc"/>
    <property type="match status" value="1"/>
</dbReference>
<evidence type="ECO:0000256" key="6">
    <source>
        <dbReference type="ARBA" id="ARBA00022801"/>
    </source>
</evidence>
<dbReference type="InterPro" id="IPR011049">
    <property type="entry name" value="Serralysin-like_metalloprot_C"/>
</dbReference>
<dbReference type="GO" id="GO:0031012">
    <property type="term" value="C:extracellular matrix"/>
    <property type="evidence" value="ECO:0007669"/>
    <property type="project" value="InterPro"/>
</dbReference>
<dbReference type="PROSITE" id="PS00330">
    <property type="entry name" value="HEMOLYSIN_CALCIUM"/>
    <property type="match status" value="5"/>
</dbReference>
<dbReference type="Pfam" id="PF00353">
    <property type="entry name" value="HemolysinCabind"/>
    <property type="match status" value="6"/>
</dbReference>
<dbReference type="OrthoDB" id="561670at2"/>
<evidence type="ECO:0000256" key="4">
    <source>
        <dbReference type="ARBA" id="ARBA00022670"/>
    </source>
</evidence>
<dbReference type="SUPFAM" id="SSF51120">
    <property type="entry name" value="beta-Roll"/>
    <property type="match status" value="3"/>
</dbReference>
<evidence type="ECO:0000259" key="9">
    <source>
        <dbReference type="SMART" id="SM00235"/>
    </source>
</evidence>
<dbReference type="GO" id="GO:0006508">
    <property type="term" value="P:proteolysis"/>
    <property type="evidence" value="ECO:0007669"/>
    <property type="project" value="UniProtKB-KW"/>
</dbReference>
<dbReference type="Proteomes" id="UP000248857">
    <property type="component" value="Unassembled WGS sequence"/>
</dbReference>
<evidence type="ECO:0000256" key="3">
    <source>
        <dbReference type="ARBA" id="ARBA00022525"/>
    </source>
</evidence>
<accession>A0A2W1JPP9</accession>
<dbReference type="InterPro" id="IPR001343">
    <property type="entry name" value="Hemolysn_Ca-bd"/>
</dbReference>
<dbReference type="InterPro" id="IPR024079">
    <property type="entry name" value="MetalloPept_cat_dom_sf"/>
</dbReference>
<keyword evidence="7" id="KW-0862">Zinc</keyword>
<evidence type="ECO:0000313" key="11">
    <source>
        <dbReference type="Proteomes" id="UP000248857"/>
    </source>
</evidence>
<dbReference type="RefSeq" id="WP_110985855.1">
    <property type="nucleotide sequence ID" value="NZ_CAWNWM010000005.1"/>
</dbReference>
<evidence type="ECO:0000256" key="1">
    <source>
        <dbReference type="ARBA" id="ARBA00004613"/>
    </source>
</evidence>
<sequence length="1109" mass="113969">MADNASSLYRALLIAQDYLTSFAASETFTDNLTTAFGSLLNTSTAAEFRQQWLTGDFSGISTIKVISSSDINSAFTPAAQTIYLSSEFLTANTDNPAAIATVLLEEIGHALNAQLTESNTGDEGEVFATLVQDVEPRISMQFEAIYENPGLLQEDHHDDFEEFQASSRWTSTATNGSGLQQGDPTTLTWSIVADGTFIPGFNGEPDANSDLVAFFNNIYGTTADWLPIFSSVFDRWSALSGVNYVFEANDDGAAFGSTVGLVGSRGDVRIGGHFIDGESGSNTLAYNFFPSNGEMVIDTSNFNFYSNTNNNSLSVRNTLAHELGHGLGLSHVESNNAKFLLEPFISTDFDGPQIDDILGLHRLYGDALESSTGNHNQSNDTIAAATNLGTVNSGMTVSIGTDASDSSTVVAANQTDFVSIDDNSDTDFYRFAIASPSAIDVILNPRGPSYNQGPQEGAQALFNAKALSNLSLAVFNSSGTLLRSVNNAAAGESESIAGLQLLSPGAYYVRVTGSANNVQLYDLSIAVNASSASNDNFADRFVLAGENTATTGSNIGFTGETGESSQSGVLHSAWWSWTASSTGQATLDTNGSNFNTFLSVFTGSSVNNLTTIGQNNNGGNGNQSQLSFTTVAGSTYQIAVDGVSSDQGNIALNLNFANNDSFANRLALSGQNTSVTGSNVGFTGEAGESAQSGTINSAWWSWTAAATGEVTVDTNGSNFDTFLSVFTGNAVNSLTSVGQDDDGGTNLQSLLTFSATAGTTYHIAVDGFSDNTGDITLNLAQNLEGIQRLGTGGSDQLIGGVGDDTLIGFGGNDVLFGANGGDLLRGGSGNDDISGSGGIDTLLGEGGQDTLAGGIGGDQLQGGSGNDSLRGEADNDTLQGQGGGDTLIGGSGDDSLVGASGSDLLQGGGDNDVLSGGGNNDVLAGQAGNDTLIGNSGLDILTGHAGHDLLQGGLANDELNGGNDNDTLEGQAGFDILLGGSGDDILVGGSNNDTLTGGTGADTFRFDSGFNRLGVDRITDFANGDVLQLSQSIFGLLGSAGSNIIASEFATVGSLAAAESSTAVIAYNSNDGRLYFNSNGAAAGLGSGGQFAQLDNTFDLKSNHIELIA</sequence>
<keyword evidence="4" id="KW-0645">Protease</keyword>
<dbReference type="Pfam" id="PF04151">
    <property type="entry name" value="PPC"/>
    <property type="match status" value="1"/>
</dbReference>
<dbReference type="GO" id="GO:0005576">
    <property type="term" value="C:extracellular region"/>
    <property type="evidence" value="ECO:0007669"/>
    <property type="project" value="UniProtKB-SubCell"/>
</dbReference>
<organism evidence="10 11">
    <name type="scientific">Acaryochloris thomasi RCC1774</name>
    <dbReference type="NCBI Taxonomy" id="1764569"/>
    <lineage>
        <taxon>Bacteria</taxon>
        <taxon>Bacillati</taxon>
        <taxon>Cyanobacteriota</taxon>
        <taxon>Cyanophyceae</taxon>
        <taxon>Acaryochloridales</taxon>
        <taxon>Acaryochloridaceae</taxon>
        <taxon>Acaryochloris</taxon>
        <taxon>Acaryochloris thomasi</taxon>
    </lineage>
</organism>
<dbReference type="InterPro" id="IPR050557">
    <property type="entry name" value="RTX_toxin/Mannuronan_C5-epim"/>
</dbReference>
<keyword evidence="3" id="KW-0964">Secreted</keyword>
<feature type="domain" description="Peptidase metallopeptidase" evidence="9">
    <location>
        <begin position="203"/>
        <end position="366"/>
    </location>
</feature>
<dbReference type="GO" id="GO:0008270">
    <property type="term" value="F:zinc ion binding"/>
    <property type="evidence" value="ECO:0007669"/>
    <property type="project" value="InterPro"/>
</dbReference>
<dbReference type="EMBL" id="PQWO01000005">
    <property type="protein sequence ID" value="PZD73395.1"/>
    <property type="molecule type" value="Genomic_DNA"/>
</dbReference>
<name>A0A2W1JPP9_9CYAN</name>
<dbReference type="InterPro" id="IPR001818">
    <property type="entry name" value="Pept_M10_metallopeptidase"/>
</dbReference>
<reference evidence="10 11" key="1">
    <citation type="journal article" date="2018" name="Sci. Rep.">
        <title>A novel species of the marine cyanobacterium Acaryochloris with a unique pigment content and lifestyle.</title>
        <authorList>
            <person name="Partensky F."/>
            <person name="Six C."/>
            <person name="Ratin M."/>
            <person name="Garczarek L."/>
            <person name="Vaulot D."/>
            <person name="Probert I."/>
            <person name="Calteau A."/>
            <person name="Gourvil P."/>
            <person name="Marie D."/>
            <person name="Grebert T."/>
            <person name="Bouchier C."/>
            <person name="Le Panse S."/>
            <person name="Gachenot M."/>
            <person name="Rodriguez F."/>
            <person name="Garrido J.L."/>
        </authorList>
    </citation>
    <scope>NUCLEOTIDE SEQUENCE [LARGE SCALE GENOMIC DNA]</scope>
    <source>
        <strain evidence="10 11">RCC1774</strain>
    </source>
</reference>
<dbReference type="GO" id="GO:0005509">
    <property type="term" value="F:calcium ion binding"/>
    <property type="evidence" value="ECO:0007669"/>
    <property type="project" value="InterPro"/>
</dbReference>
<dbReference type="InterPro" id="IPR007280">
    <property type="entry name" value="Peptidase_C_arc/bac"/>
</dbReference>
<comment type="similarity">
    <text evidence="2">Belongs to the peptidase M10B family.</text>
</comment>
<keyword evidence="5" id="KW-0479">Metal-binding</keyword>
<dbReference type="PRINTS" id="PR00313">
    <property type="entry name" value="CABNDNGRPT"/>
</dbReference>
<dbReference type="SUPFAM" id="SSF55486">
    <property type="entry name" value="Metalloproteases ('zincins'), catalytic domain"/>
    <property type="match status" value="1"/>
</dbReference>
<dbReference type="Gene3D" id="2.60.120.380">
    <property type="match status" value="1"/>
</dbReference>
<gene>
    <name evidence="10" type="primary">ltxA_6</name>
    <name evidence="10" type="ORF">C1752_01881</name>
</gene>
<evidence type="ECO:0000256" key="7">
    <source>
        <dbReference type="ARBA" id="ARBA00022833"/>
    </source>
</evidence>
<feature type="compositionally biased region" description="Gly residues" evidence="8">
    <location>
        <begin position="880"/>
        <end position="892"/>
    </location>
</feature>
<feature type="compositionally biased region" description="Gly residues" evidence="8">
    <location>
        <begin position="853"/>
        <end position="865"/>
    </location>
</feature>
<protein>
    <submittedName>
        <fullName evidence="10">Leukotoxin</fullName>
    </submittedName>
</protein>
<comment type="caution">
    <text evidence="10">The sequence shown here is derived from an EMBL/GenBank/DDBJ whole genome shotgun (WGS) entry which is preliminary data.</text>
</comment>
<keyword evidence="11" id="KW-1185">Reference proteome</keyword>
<dbReference type="GO" id="GO:0004222">
    <property type="term" value="F:metalloendopeptidase activity"/>
    <property type="evidence" value="ECO:0007669"/>
    <property type="project" value="InterPro"/>
</dbReference>
<evidence type="ECO:0000256" key="5">
    <source>
        <dbReference type="ARBA" id="ARBA00022723"/>
    </source>
</evidence>
<evidence type="ECO:0000313" key="10">
    <source>
        <dbReference type="EMBL" id="PZD73395.1"/>
    </source>
</evidence>
<feature type="region of interest" description="Disordered" evidence="8">
    <location>
        <begin position="853"/>
        <end position="893"/>
    </location>
</feature>
<comment type="subcellular location">
    <subcellularLocation>
        <location evidence="1">Secreted</location>
    </subcellularLocation>
</comment>